<comment type="caution">
    <text evidence="1">The sequence shown here is derived from an EMBL/GenBank/DDBJ whole genome shotgun (WGS) entry which is preliminary data.</text>
</comment>
<dbReference type="InterPro" id="IPR048156">
    <property type="entry name" value="PA2817-like"/>
</dbReference>
<dbReference type="EMBL" id="JBBKTX010000006">
    <property type="protein sequence ID" value="MFK4751988.1"/>
    <property type="molecule type" value="Genomic_DNA"/>
</dbReference>
<dbReference type="NCBIfam" id="NF041512">
    <property type="entry name" value="PA2817_fam"/>
    <property type="match status" value="1"/>
</dbReference>
<dbReference type="RefSeq" id="WP_369854476.1">
    <property type="nucleotide sequence ID" value="NZ_JBBKTX010000006.1"/>
</dbReference>
<accession>A0ABW8NGA4</accession>
<dbReference type="Proteomes" id="UP001620597">
    <property type="component" value="Unassembled WGS sequence"/>
</dbReference>
<keyword evidence="2" id="KW-1185">Reference proteome</keyword>
<protein>
    <submittedName>
        <fullName evidence="1">PA2817 family protein</fullName>
    </submittedName>
</protein>
<organism evidence="1 2">
    <name type="scientific">Oceanobacter antarcticus</name>
    <dbReference type="NCBI Taxonomy" id="3133425"/>
    <lineage>
        <taxon>Bacteria</taxon>
        <taxon>Pseudomonadati</taxon>
        <taxon>Pseudomonadota</taxon>
        <taxon>Gammaproteobacteria</taxon>
        <taxon>Oceanospirillales</taxon>
        <taxon>Oceanospirillaceae</taxon>
        <taxon>Oceanobacter</taxon>
    </lineage>
</organism>
<sequence length="102" mass="11964">MSEQPNHIRLLQKLKSRLEAASESEVINTDMIHQLAALIDQLTQQSETAYEDTRQWLNNLMMHTPQLAPAIDRELLWIFGGDCLHYLTDEEIRLFQQQDEEN</sequence>
<evidence type="ECO:0000313" key="1">
    <source>
        <dbReference type="EMBL" id="MFK4751988.1"/>
    </source>
</evidence>
<name>A0ABW8NGA4_9GAMM</name>
<reference evidence="1 2" key="1">
    <citation type="submission" date="2024-03" db="EMBL/GenBank/DDBJ databases">
        <title>High-quality draft genome sequence of Oceanobacter sp. wDCs-4.</title>
        <authorList>
            <person name="Dong C."/>
        </authorList>
    </citation>
    <scope>NUCLEOTIDE SEQUENCE [LARGE SCALE GENOMIC DNA]</scope>
    <source>
        <strain evidence="2">wDCs-4</strain>
    </source>
</reference>
<proteinExistence type="predicted"/>
<gene>
    <name evidence="1" type="ORF">WG929_06155</name>
</gene>
<evidence type="ECO:0000313" key="2">
    <source>
        <dbReference type="Proteomes" id="UP001620597"/>
    </source>
</evidence>